<dbReference type="SUPFAM" id="SSF52743">
    <property type="entry name" value="Subtilisin-like"/>
    <property type="match status" value="1"/>
</dbReference>
<evidence type="ECO:0000256" key="3">
    <source>
        <dbReference type="ARBA" id="ARBA00022801"/>
    </source>
</evidence>
<dbReference type="EMBL" id="JACOOH010000012">
    <property type="protein sequence ID" value="MBC5623623.1"/>
    <property type="molecule type" value="Genomic_DNA"/>
</dbReference>
<dbReference type="InterPro" id="IPR023828">
    <property type="entry name" value="Peptidase_S8_Ser-AS"/>
</dbReference>
<comment type="caution">
    <text evidence="7">The sequence shown here is derived from an EMBL/GenBank/DDBJ whole genome shotgun (WGS) entry which is preliminary data.</text>
</comment>
<evidence type="ECO:0000313" key="7">
    <source>
        <dbReference type="EMBL" id="MBC5623623.1"/>
    </source>
</evidence>
<dbReference type="PROSITE" id="PS51892">
    <property type="entry name" value="SUBTILASE"/>
    <property type="match status" value="1"/>
</dbReference>
<name>A0ABR7D6Q8_9BACT</name>
<protein>
    <submittedName>
        <fullName evidence="7">S8 family serine peptidase</fullName>
    </submittedName>
</protein>
<gene>
    <name evidence="7" type="ORF">H8S64_21245</name>
</gene>
<evidence type="ECO:0000256" key="2">
    <source>
        <dbReference type="ARBA" id="ARBA00022670"/>
    </source>
</evidence>
<dbReference type="PANTHER" id="PTHR43399:SF4">
    <property type="entry name" value="CELL WALL-ASSOCIATED PROTEASE"/>
    <property type="match status" value="1"/>
</dbReference>
<evidence type="ECO:0000259" key="6">
    <source>
        <dbReference type="Pfam" id="PF00082"/>
    </source>
</evidence>
<feature type="domain" description="Peptidase S8/S53" evidence="6">
    <location>
        <begin position="74"/>
        <end position="426"/>
    </location>
</feature>
<dbReference type="PANTHER" id="PTHR43399">
    <property type="entry name" value="SUBTILISIN-RELATED"/>
    <property type="match status" value="1"/>
</dbReference>
<feature type="active site" description="Charge relay system" evidence="5">
    <location>
        <position position="229"/>
    </location>
</feature>
<dbReference type="Proteomes" id="UP000646484">
    <property type="component" value="Unassembled WGS sequence"/>
</dbReference>
<sequence length="478" mass="53263">MKAIVFLELLIFLLPLGLIAQEEMKKGQSSEVAILRPQELPRDWHWGCMEVDTVSGADIYRAYDYLKGREPKAKTVVAIIDAGGDVTHRDLKDRLWVNRKEIPGNGIDDDNNGFADDVHGWNFLGLPDGRDIPGTVAADWEFLRLRDKFTNVDTMKLSRKEKAEYRYFVDVVRHFSTLRSLPDSLKIYRKKVEVMHERQKMRESVGDDLNSLKIRCYGNNNLLGANAVHGTHVGGIVGAKPTGESGANGIADVELMFVRMLGNGDEQDKDVASAIYYAVDNGARVINMSINKFFSPNKKLVYKAMRYAESKGVLIVKAAGNDGFLLDKYPGYPNKFLSRKKTLRNFICVGSIGPYGEASRFSNYGKISVDLFAPGEHIYSTVLNDRYKKMSGTSMAAPVVTGVAALIWNYFPELTADQVKQAILEGVESWKGRRVESPRAFGVKKEEAKVVDFEELCVTGGVLNALQAVKIAERMAGE</sequence>
<dbReference type="PROSITE" id="PS00138">
    <property type="entry name" value="SUBTILASE_SER"/>
    <property type="match status" value="1"/>
</dbReference>
<dbReference type="InterPro" id="IPR036852">
    <property type="entry name" value="Peptidase_S8/S53_dom_sf"/>
</dbReference>
<feature type="active site" description="Charge relay system" evidence="5">
    <location>
        <position position="394"/>
    </location>
</feature>
<evidence type="ECO:0000256" key="4">
    <source>
        <dbReference type="ARBA" id="ARBA00022825"/>
    </source>
</evidence>
<dbReference type="PROSITE" id="PS00137">
    <property type="entry name" value="SUBTILASE_HIS"/>
    <property type="match status" value="1"/>
</dbReference>
<dbReference type="Pfam" id="PF00082">
    <property type="entry name" value="Peptidase_S8"/>
    <property type="match status" value="1"/>
</dbReference>
<keyword evidence="2 5" id="KW-0645">Protease</keyword>
<dbReference type="InterPro" id="IPR015500">
    <property type="entry name" value="Peptidase_S8_subtilisin-rel"/>
</dbReference>
<reference evidence="7 8" key="1">
    <citation type="submission" date="2020-08" db="EMBL/GenBank/DDBJ databases">
        <title>Genome public.</title>
        <authorList>
            <person name="Liu C."/>
            <person name="Sun Q."/>
        </authorList>
    </citation>
    <scope>NUCLEOTIDE SEQUENCE [LARGE SCALE GENOMIC DNA]</scope>
    <source>
        <strain evidence="7 8">NSJ-56</strain>
    </source>
</reference>
<dbReference type="InterPro" id="IPR000209">
    <property type="entry name" value="Peptidase_S8/S53_dom"/>
</dbReference>
<dbReference type="RefSeq" id="WP_186978645.1">
    <property type="nucleotide sequence ID" value="NZ_JACOOH010000012.1"/>
</dbReference>
<dbReference type="InterPro" id="IPR022398">
    <property type="entry name" value="Peptidase_S8_His-AS"/>
</dbReference>
<keyword evidence="3 5" id="KW-0378">Hydrolase</keyword>
<feature type="active site" description="Charge relay system" evidence="5">
    <location>
        <position position="81"/>
    </location>
</feature>
<accession>A0ABR7D6Q8</accession>
<organism evidence="7 8">
    <name type="scientific">Butyricimonas hominis</name>
    <dbReference type="NCBI Taxonomy" id="2763032"/>
    <lineage>
        <taxon>Bacteria</taxon>
        <taxon>Pseudomonadati</taxon>
        <taxon>Bacteroidota</taxon>
        <taxon>Bacteroidia</taxon>
        <taxon>Bacteroidales</taxon>
        <taxon>Odoribacteraceae</taxon>
        <taxon>Butyricimonas</taxon>
    </lineage>
</organism>
<evidence type="ECO:0000256" key="5">
    <source>
        <dbReference type="PROSITE-ProRule" id="PRU01240"/>
    </source>
</evidence>
<keyword evidence="4 5" id="KW-0720">Serine protease</keyword>
<dbReference type="PRINTS" id="PR00723">
    <property type="entry name" value="SUBTILISIN"/>
</dbReference>
<evidence type="ECO:0000256" key="1">
    <source>
        <dbReference type="ARBA" id="ARBA00011073"/>
    </source>
</evidence>
<dbReference type="Gene3D" id="3.40.50.200">
    <property type="entry name" value="Peptidase S8/S53 domain"/>
    <property type="match status" value="1"/>
</dbReference>
<proteinExistence type="inferred from homology"/>
<comment type="similarity">
    <text evidence="1 5">Belongs to the peptidase S8 family.</text>
</comment>
<dbReference type="InterPro" id="IPR051048">
    <property type="entry name" value="Peptidase_S8/S53_subtilisin"/>
</dbReference>
<keyword evidence="8" id="KW-1185">Reference proteome</keyword>
<evidence type="ECO:0000313" key="8">
    <source>
        <dbReference type="Proteomes" id="UP000646484"/>
    </source>
</evidence>